<comment type="caution">
    <text evidence="2">The sequence shown here is derived from an EMBL/GenBank/DDBJ whole genome shotgun (WGS) entry which is preliminary data.</text>
</comment>
<dbReference type="Proteomes" id="UP000304880">
    <property type="component" value="Unassembled WGS sequence"/>
</dbReference>
<keyword evidence="1" id="KW-0732">Signal</keyword>
<gene>
    <name evidence="2" type="ORF">FHD67_02150</name>
</gene>
<feature type="signal peptide" evidence="1">
    <location>
        <begin position="1"/>
        <end position="18"/>
    </location>
</feature>
<organism evidence="2 3">
    <name type="scientific">Paracoccus haeundaensis</name>
    <dbReference type="NCBI Taxonomy" id="225362"/>
    <lineage>
        <taxon>Bacteria</taxon>
        <taxon>Pseudomonadati</taxon>
        <taxon>Pseudomonadota</taxon>
        <taxon>Alphaproteobacteria</taxon>
        <taxon>Rhodobacterales</taxon>
        <taxon>Paracoccaceae</taxon>
        <taxon>Paracoccus</taxon>
    </lineage>
</organism>
<evidence type="ECO:0000313" key="2">
    <source>
        <dbReference type="EMBL" id="TNH40855.1"/>
    </source>
</evidence>
<keyword evidence="3" id="KW-1185">Reference proteome</keyword>
<dbReference type="RefSeq" id="WP_139597688.1">
    <property type="nucleotide sequence ID" value="NZ_VDDC01000005.1"/>
</dbReference>
<proteinExistence type="predicted"/>
<evidence type="ECO:0000313" key="3">
    <source>
        <dbReference type="Proteomes" id="UP000304880"/>
    </source>
</evidence>
<accession>A0A5C4RA98</accession>
<feature type="chain" id="PRO_5022680319" evidence="1">
    <location>
        <begin position="19"/>
        <end position="105"/>
    </location>
</feature>
<protein>
    <submittedName>
        <fullName evidence="2">Uncharacterized protein</fullName>
    </submittedName>
</protein>
<name>A0A5C4RA98_9RHOB</name>
<dbReference type="EMBL" id="VDDC01000005">
    <property type="protein sequence ID" value="TNH40855.1"/>
    <property type="molecule type" value="Genomic_DNA"/>
</dbReference>
<dbReference type="AlphaFoldDB" id="A0A5C4RA98"/>
<evidence type="ECO:0000256" key="1">
    <source>
        <dbReference type="SAM" id="SignalP"/>
    </source>
</evidence>
<sequence>MMKHTVWVAMVAFWPAVAQSSTDEAWAELRDRTVAECTRLAQDAAPDAELSVTPNEFGTETHALALVVATLPDLPSELSVCLLDKQTGAAQLSVPFQDLPDTLQP</sequence>
<reference evidence="2 3" key="1">
    <citation type="submission" date="2019-06" db="EMBL/GenBank/DDBJ databases">
        <authorList>
            <person name="Li J."/>
        </authorList>
    </citation>
    <scope>NUCLEOTIDE SEQUENCE [LARGE SCALE GENOMIC DNA]</scope>
    <source>
        <strain evidence="2 3">CGMCC 1.8012</strain>
    </source>
</reference>